<dbReference type="Proteomes" id="UP000284706">
    <property type="component" value="Unassembled WGS sequence"/>
</dbReference>
<evidence type="ECO:0000259" key="1">
    <source>
        <dbReference type="Pfam" id="PF17846"/>
    </source>
</evidence>
<dbReference type="Gene3D" id="1.25.40.1050">
    <property type="match status" value="1"/>
</dbReference>
<keyword evidence="3" id="KW-1185">Reference proteome</keyword>
<dbReference type="PANTHER" id="PTHR12341:SF7">
    <property type="entry name" value="5'-3' EXORIBONUCLEASE 1"/>
    <property type="match status" value="1"/>
</dbReference>
<dbReference type="InterPro" id="IPR027073">
    <property type="entry name" value="5_3_exoribonuclease"/>
</dbReference>
<feature type="domain" description="Xrn1 helical" evidence="1">
    <location>
        <begin position="51"/>
        <end position="95"/>
    </location>
</feature>
<name>A0A409WWQ6_9AGAR</name>
<reference evidence="2 3" key="1">
    <citation type="journal article" date="2018" name="Evol. Lett.">
        <title>Horizontal gene cluster transfer increased hallucinogenic mushroom diversity.</title>
        <authorList>
            <person name="Reynolds H.T."/>
            <person name="Vijayakumar V."/>
            <person name="Gluck-Thaler E."/>
            <person name="Korotkin H.B."/>
            <person name="Matheny P.B."/>
            <person name="Slot J.C."/>
        </authorList>
    </citation>
    <scope>NUCLEOTIDE SEQUENCE [LARGE SCALE GENOMIC DNA]</scope>
    <source>
        <strain evidence="2 3">SRW20</strain>
    </source>
</reference>
<proteinExistence type="predicted"/>
<dbReference type="GO" id="GO:0004534">
    <property type="term" value="F:5'-3' RNA exonuclease activity"/>
    <property type="evidence" value="ECO:0007669"/>
    <property type="project" value="TreeGrafter"/>
</dbReference>
<gene>
    <name evidence="2" type="ORF">CVT26_005412</name>
</gene>
<dbReference type="OrthoDB" id="3036896at2759"/>
<dbReference type="GO" id="GO:0005634">
    <property type="term" value="C:nucleus"/>
    <property type="evidence" value="ECO:0007669"/>
    <property type="project" value="TreeGrafter"/>
</dbReference>
<dbReference type="EMBL" id="NHYE01004679">
    <property type="protein sequence ID" value="PPQ82953.1"/>
    <property type="molecule type" value="Genomic_DNA"/>
</dbReference>
<dbReference type="STRING" id="231916.A0A409WWQ6"/>
<comment type="caution">
    <text evidence="2">The sequence shown here is derived from an EMBL/GenBank/DDBJ whole genome shotgun (WGS) entry which is preliminary data.</text>
</comment>
<evidence type="ECO:0000313" key="3">
    <source>
        <dbReference type="Proteomes" id="UP000284706"/>
    </source>
</evidence>
<protein>
    <recommendedName>
        <fullName evidence="1">Xrn1 helical domain-containing protein</fullName>
    </recommendedName>
</protein>
<evidence type="ECO:0000313" key="2">
    <source>
        <dbReference type="EMBL" id="PPQ82953.1"/>
    </source>
</evidence>
<sequence length="292" mass="33637">MNFSSYQVILKAFSARLVECESHHQPPKLDLSLRRLKHPQPQVTARQMDEWKRGHFEGVLDTSYDDENAMHDIVYGYVEFLKWVMHYYFNEIASWIAYQNLIYDVNLPILDFRQSLNKILMVDGKKQDWEAIVKIPNIDQERLLIAMVSRGHRLPPEEKRRNKLGTSTKFRCNPEETTVYSSSLPGFFSPIYRCMEPFGLPTLYGLHLIPGLRQGVALNVEALAGFSIFEDVPAYRHVGLYASVTVSKHTALAEVDPKERGEQLICFRIAPIERTNRRAEKSSLPPAPPKMS</sequence>
<organism evidence="2 3">
    <name type="scientific">Gymnopilus dilepis</name>
    <dbReference type="NCBI Taxonomy" id="231916"/>
    <lineage>
        <taxon>Eukaryota</taxon>
        <taxon>Fungi</taxon>
        <taxon>Dikarya</taxon>
        <taxon>Basidiomycota</taxon>
        <taxon>Agaricomycotina</taxon>
        <taxon>Agaricomycetes</taxon>
        <taxon>Agaricomycetidae</taxon>
        <taxon>Agaricales</taxon>
        <taxon>Agaricineae</taxon>
        <taxon>Hymenogastraceae</taxon>
        <taxon>Gymnopilus</taxon>
    </lineage>
</organism>
<dbReference type="GO" id="GO:0016075">
    <property type="term" value="P:rRNA catabolic process"/>
    <property type="evidence" value="ECO:0007669"/>
    <property type="project" value="TreeGrafter"/>
</dbReference>
<accession>A0A409WWQ6</accession>
<dbReference type="GO" id="GO:0000956">
    <property type="term" value="P:nuclear-transcribed mRNA catabolic process"/>
    <property type="evidence" value="ECO:0007669"/>
    <property type="project" value="TreeGrafter"/>
</dbReference>
<dbReference type="Pfam" id="PF17846">
    <property type="entry name" value="XRN_M"/>
    <property type="match status" value="2"/>
</dbReference>
<dbReference type="InParanoid" id="A0A409WWQ6"/>
<dbReference type="AlphaFoldDB" id="A0A409WWQ6"/>
<dbReference type="InterPro" id="IPR041412">
    <property type="entry name" value="Xrn1_helical"/>
</dbReference>
<feature type="domain" description="Xrn1 helical" evidence="1">
    <location>
        <begin position="97"/>
        <end position="166"/>
    </location>
</feature>
<dbReference type="GO" id="GO:0003723">
    <property type="term" value="F:RNA binding"/>
    <property type="evidence" value="ECO:0007669"/>
    <property type="project" value="TreeGrafter"/>
</dbReference>
<dbReference type="PANTHER" id="PTHR12341">
    <property type="entry name" value="5'-&gt;3' EXORIBONUCLEASE"/>
    <property type="match status" value="1"/>
</dbReference>